<gene>
    <name evidence="1" type="ORF">ACFFJ8_00325</name>
</gene>
<name>A0ABV6J1R6_9BACL</name>
<dbReference type="Proteomes" id="UP001589818">
    <property type="component" value="Unassembled WGS sequence"/>
</dbReference>
<accession>A0ABV6J1R6</accession>
<keyword evidence="2" id="KW-1185">Reference proteome</keyword>
<reference evidence="1 2" key="1">
    <citation type="submission" date="2024-09" db="EMBL/GenBank/DDBJ databases">
        <authorList>
            <person name="Sun Q."/>
            <person name="Mori K."/>
        </authorList>
    </citation>
    <scope>NUCLEOTIDE SEQUENCE [LARGE SCALE GENOMIC DNA]</scope>
    <source>
        <strain evidence="1 2">CCM 4839</strain>
    </source>
</reference>
<proteinExistence type="predicted"/>
<evidence type="ECO:0000313" key="1">
    <source>
        <dbReference type="EMBL" id="MFC0389811.1"/>
    </source>
</evidence>
<sequence length="59" mass="6440">MENSGHETVIQSEDLNEMNGDKAQIILDGKATDEVPSEPSLIEKTKEVMENIGIKVNGI</sequence>
<dbReference type="EMBL" id="JBHLVF010000003">
    <property type="protein sequence ID" value="MFC0389811.1"/>
    <property type="molecule type" value="Genomic_DNA"/>
</dbReference>
<evidence type="ECO:0000313" key="2">
    <source>
        <dbReference type="Proteomes" id="UP001589818"/>
    </source>
</evidence>
<organism evidence="1 2">
    <name type="scientific">Paenibacillus mendelii</name>
    <dbReference type="NCBI Taxonomy" id="206163"/>
    <lineage>
        <taxon>Bacteria</taxon>
        <taxon>Bacillati</taxon>
        <taxon>Bacillota</taxon>
        <taxon>Bacilli</taxon>
        <taxon>Bacillales</taxon>
        <taxon>Paenibacillaceae</taxon>
        <taxon>Paenibacillus</taxon>
    </lineage>
</organism>
<dbReference type="RefSeq" id="WP_204821762.1">
    <property type="nucleotide sequence ID" value="NZ_JANHOF010000015.1"/>
</dbReference>
<comment type="caution">
    <text evidence="1">The sequence shown here is derived from an EMBL/GenBank/DDBJ whole genome shotgun (WGS) entry which is preliminary data.</text>
</comment>
<protein>
    <submittedName>
        <fullName evidence="1">Uncharacterized protein</fullName>
    </submittedName>
</protein>